<evidence type="ECO:0000313" key="1">
    <source>
        <dbReference type="EMBL" id="RVT90563.1"/>
    </source>
</evidence>
<accession>A0A437LZ15</accession>
<organism evidence="1 2">
    <name type="scientific">Sphingomonas crocodyli</name>
    <dbReference type="NCBI Taxonomy" id="1979270"/>
    <lineage>
        <taxon>Bacteria</taxon>
        <taxon>Pseudomonadati</taxon>
        <taxon>Pseudomonadota</taxon>
        <taxon>Alphaproteobacteria</taxon>
        <taxon>Sphingomonadales</taxon>
        <taxon>Sphingomonadaceae</taxon>
        <taxon>Sphingomonas</taxon>
    </lineage>
</organism>
<keyword evidence="2" id="KW-1185">Reference proteome</keyword>
<proteinExistence type="predicted"/>
<dbReference type="AlphaFoldDB" id="A0A437LZ15"/>
<dbReference type="Proteomes" id="UP000282971">
    <property type="component" value="Unassembled WGS sequence"/>
</dbReference>
<dbReference type="EMBL" id="SACN01000003">
    <property type="protein sequence ID" value="RVT90563.1"/>
    <property type="molecule type" value="Genomic_DNA"/>
</dbReference>
<protein>
    <submittedName>
        <fullName evidence="1">Uncharacterized protein</fullName>
    </submittedName>
</protein>
<comment type="caution">
    <text evidence="1">The sequence shown here is derived from an EMBL/GenBank/DDBJ whole genome shotgun (WGS) entry which is preliminary data.</text>
</comment>
<name>A0A437LZ15_9SPHN</name>
<gene>
    <name evidence="1" type="ORF">EOD43_19325</name>
</gene>
<evidence type="ECO:0000313" key="2">
    <source>
        <dbReference type="Proteomes" id="UP000282971"/>
    </source>
</evidence>
<reference evidence="1 2" key="1">
    <citation type="submission" date="2019-01" db="EMBL/GenBank/DDBJ databases">
        <authorList>
            <person name="Chen W.-M."/>
        </authorList>
    </citation>
    <scope>NUCLEOTIDE SEQUENCE [LARGE SCALE GENOMIC DNA]</scope>
    <source>
        <strain evidence="1 2">CCP-7</strain>
    </source>
</reference>
<sequence>MNQYEVYCAQAETQRRAAAQATLVNRREMHLRAAATWEAMAEAAKDNVERAMVNEAAKMAGPAVS</sequence>